<organism evidence="8 9">
    <name type="scientific">Paralvinella palmiformis</name>
    <dbReference type="NCBI Taxonomy" id="53620"/>
    <lineage>
        <taxon>Eukaryota</taxon>
        <taxon>Metazoa</taxon>
        <taxon>Spiralia</taxon>
        <taxon>Lophotrochozoa</taxon>
        <taxon>Annelida</taxon>
        <taxon>Polychaeta</taxon>
        <taxon>Sedentaria</taxon>
        <taxon>Canalipalpata</taxon>
        <taxon>Terebellida</taxon>
        <taxon>Terebelliformia</taxon>
        <taxon>Alvinellidae</taxon>
        <taxon>Paralvinella</taxon>
    </lineage>
</organism>
<dbReference type="InterPro" id="IPR052599">
    <property type="entry name" value="SLC43A_AATransporter"/>
</dbReference>
<comment type="caution">
    <text evidence="8">The sequence shown here is derived from an EMBL/GenBank/DDBJ whole genome shotgun (WGS) entry which is preliminary data.</text>
</comment>
<evidence type="ECO:0000313" key="8">
    <source>
        <dbReference type="EMBL" id="KAK2152296.1"/>
    </source>
</evidence>
<feature type="transmembrane region" description="Helical" evidence="7">
    <location>
        <begin position="18"/>
        <end position="36"/>
    </location>
</feature>
<feature type="transmembrane region" description="Helical" evidence="7">
    <location>
        <begin position="233"/>
        <end position="254"/>
    </location>
</feature>
<dbReference type="PANTHER" id="PTHR20772:SF2">
    <property type="entry name" value="PROTEIN FMP42"/>
    <property type="match status" value="1"/>
</dbReference>
<gene>
    <name evidence="8" type="ORF">LSH36_332g00003</name>
</gene>
<evidence type="ECO:0000256" key="4">
    <source>
        <dbReference type="ARBA" id="ARBA00022692"/>
    </source>
</evidence>
<sequence length="302" mass="33763">MSENVEKTECHALSKPRIASLLGLAFAEAFLFGYIMDGWPSIEYMLKSDGVYSNICPERPADNQSVIRTNWRKLPIVLRKFSSTVQSPNVAICPEQNTMFITAYLVANILAYDAGVARSVCIYFYIVSQVTMVYGYLNFLILILAPSVGYIIDHQVTKAVKGDISFFFSFDVLTCRNLLKCLICLVIRVICLLFGPDIETKKAYPVVFSITMATLSAVALSISSLFWTYSAVYVSSVFAIILKGTMYASHLTFIQIVYPLEHQGKAFGVVLTVASCLNLLEEPLFIWAETSNPPFRGNKRRV</sequence>
<feature type="transmembrane region" description="Helical" evidence="7">
    <location>
        <begin position="164"/>
        <end position="194"/>
    </location>
</feature>
<evidence type="ECO:0000256" key="1">
    <source>
        <dbReference type="ARBA" id="ARBA00004141"/>
    </source>
</evidence>
<dbReference type="EMBL" id="JAODUP010000333">
    <property type="protein sequence ID" value="KAK2152296.1"/>
    <property type="molecule type" value="Genomic_DNA"/>
</dbReference>
<keyword evidence="6 7" id="KW-0472">Membrane</keyword>
<feature type="transmembrane region" description="Helical" evidence="7">
    <location>
        <begin position="133"/>
        <end position="152"/>
    </location>
</feature>
<dbReference type="GO" id="GO:0016020">
    <property type="term" value="C:membrane"/>
    <property type="evidence" value="ECO:0007669"/>
    <property type="project" value="UniProtKB-SubCell"/>
</dbReference>
<dbReference type="AlphaFoldDB" id="A0AAD9JFZ5"/>
<dbReference type="Proteomes" id="UP001208570">
    <property type="component" value="Unassembled WGS sequence"/>
</dbReference>
<comment type="subcellular location">
    <subcellularLocation>
        <location evidence="1">Membrane</location>
        <topology evidence="1">Multi-pass membrane protein</topology>
    </subcellularLocation>
</comment>
<keyword evidence="3" id="KW-0813">Transport</keyword>
<evidence type="ECO:0000256" key="5">
    <source>
        <dbReference type="ARBA" id="ARBA00022989"/>
    </source>
</evidence>
<reference evidence="8" key="1">
    <citation type="journal article" date="2023" name="Mol. Biol. Evol.">
        <title>Third-Generation Sequencing Reveals the Adaptive Role of the Epigenome in Three Deep-Sea Polychaetes.</title>
        <authorList>
            <person name="Perez M."/>
            <person name="Aroh O."/>
            <person name="Sun Y."/>
            <person name="Lan Y."/>
            <person name="Juniper S.K."/>
            <person name="Young C.R."/>
            <person name="Angers B."/>
            <person name="Qian P.Y."/>
        </authorList>
    </citation>
    <scope>NUCLEOTIDE SEQUENCE</scope>
    <source>
        <strain evidence="8">P08H-3</strain>
    </source>
</reference>
<proteinExistence type="inferred from homology"/>
<keyword evidence="5 7" id="KW-1133">Transmembrane helix</keyword>
<name>A0AAD9JFZ5_9ANNE</name>
<evidence type="ECO:0000313" key="9">
    <source>
        <dbReference type="Proteomes" id="UP001208570"/>
    </source>
</evidence>
<feature type="transmembrane region" description="Helical" evidence="7">
    <location>
        <begin position="104"/>
        <end position="126"/>
    </location>
</feature>
<protein>
    <submittedName>
        <fullName evidence="8">Uncharacterized protein</fullName>
    </submittedName>
</protein>
<accession>A0AAD9JFZ5</accession>
<feature type="transmembrane region" description="Helical" evidence="7">
    <location>
        <begin position="266"/>
        <end position="288"/>
    </location>
</feature>
<keyword evidence="4 7" id="KW-0812">Transmembrane</keyword>
<evidence type="ECO:0000256" key="6">
    <source>
        <dbReference type="ARBA" id="ARBA00023136"/>
    </source>
</evidence>
<keyword evidence="9" id="KW-1185">Reference proteome</keyword>
<comment type="similarity">
    <text evidence="2">Belongs to the SLC43A transporter (TC 2.A.1.44) family.</text>
</comment>
<feature type="transmembrane region" description="Helical" evidence="7">
    <location>
        <begin position="206"/>
        <end position="227"/>
    </location>
</feature>
<evidence type="ECO:0000256" key="3">
    <source>
        <dbReference type="ARBA" id="ARBA00022448"/>
    </source>
</evidence>
<evidence type="ECO:0000256" key="7">
    <source>
        <dbReference type="SAM" id="Phobius"/>
    </source>
</evidence>
<evidence type="ECO:0000256" key="2">
    <source>
        <dbReference type="ARBA" id="ARBA00006595"/>
    </source>
</evidence>
<dbReference type="PANTHER" id="PTHR20772">
    <property type="entry name" value="PROTEIN FMP42"/>
    <property type="match status" value="1"/>
</dbReference>